<evidence type="ECO:0000259" key="3">
    <source>
        <dbReference type="PROSITE" id="PS50853"/>
    </source>
</evidence>
<feature type="compositionally biased region" description="Low complexity" evidence="1">
    <location>
        <begin position="1077"/>
        <end position="1088"/>
    </location>
</feature>
<proteinExistence type="predicted"/>
<feature type="transmembrane region" description="Helical" evidence="2">
    <location>
        <begin position="51"/>
        <end position="73"/>
    </location>
</feature>
<feature type="region of interest" description="Disordered" evidence="1">
    <location>
        <begin position="508"/>
        <end position="558"/>
    </location>
</feature>
<feature type="compositionally biased region" description="Acidic residues" evidence="1">
    <location>
        <begin position="1147"/>
        <end position="1158"/>
    </location>
</feature>
<feature type="compositionally biased region" description="Polar residues" evidence="1">
    <location>
        <begin position="537"/>
        <end position="547"/>
    </location>
</feature>
<keyword evidence="2" id="KW-1133">Transmembrane helix</keyword>
<feature type="region of interest" description="Disordered" evidence="1">
    <location>
        <begin position="390"/>
        <end position="422"/>
    </location>
</feature>
<feature type="region of interest" description="Disordered" evidence="1">
    <location>
        <begin position="966"/>
        <end position="1158"/>
    </location>
</feature>
<dbReference type="PANTHER" id="PTHR23159">
    <property type="entry name" value="CENTROSOMAL PROTEIN 2"/>
    <property type="match status" value="1"/>
</dbReference>
<dbReference type="InterPro" id="IPR036116">
    <property type="entry name" value="FN3_sf"/>
</dbReference>
<reference evidence="4 5" key="1">
    <citation type="journal article" date="2023" name="G3 (Bethesda)">
        <title>A chromosome-level genome assembly of Zasmidium syzygii isolated from banana leaves.</title>
        <authorList>
            <person name="van Westerhoven A.C."/>
            <person name="Mehrabi R."/>
            <person name="Talebi R."/>
            <person name="Steentjes M.B.F."/>
            <person name="Corcolon B."/>
            <person name="Chong P.A."/>
            <person name="Kema G.H.J."/>
            <person name="Seidl M.F."/>
        </authorList>
    </citation>
    <scope>NUCLEOTIDE SEQUENCE [LARGE SCALE GENOMIC DNA]</scope>
    <source>
        <strain evidence="4 5">P124</strain>
    </source>
</reference>
<evidence type="ECO:0000256" key="1">
    <source>
        <dbReference type="SAM" id="MobiDB-lite"/>
    </source>
</evidence>
<feature type="compositionally biased region" description="Acidic residues" evidence="1">
    <location>
        <begin position="904"/>
        <end position="913"/>
    </location>
</feature>
<dbReference type="SUPFAM" id="SSF49265">
    <property type="entry name" value="Fibronectin type III"/>
    <property type="match status" value="1"/>
</dbReference>
<gene>
    <name evidence="4" type="ORF">PRZ48_004355</name>
</gene>
<feature type="compositionally biased region" description="Basic and acidic residues" evidence="1">
    <location>
        <begin position="524"/>
        <end position="533"/>
    </location>
</feature>
<feature type="region of interest" description="Disordered" evidence="1">
    <location>
        <begin position="217"/>
        <end position="274"/>
    </location>
</feature>
<dbReference type="PANTHER" id="PTHR23159:SF31">
    <property type="entry name" value="CENTROSOME-ASSOCIATED PROTEIN CEP250 ISOFORM X1"/>
    <property type="match status" value="1"/>
</dbReference>
<feature type="compositionally biased region" description="Basic and acidic residues" evidence="1">
    <location>
        <begin position="934"/>
        <end position="946"/>
    </location>
</feature>
<keyword evidence="2" id="KW-0812">Transmembrane</keyword>
<feature type="region of interest" description="Disordered" evidence="1">
    <location>
        <begin position="291"/>
        <end position="358"/>
    </location>
</feature>
<keyword evidence="2" id="KW-0472">Membrane</keyword>
<feature type="compositionally biased region" description="Basic and acidic residues" evidence="1">
    <location>
        <begin position="306"/>
        <end position="339"/>
    </location>
</feature>
<protein>
    <recommendedName>
        <fullName evidence="3">Fibronectin type-III domain-containing protein</fullName>
    </recommendedName>
</protein>
<feature type="compositionally biased region" description="Polar residues" evidence="1">
    <location>
        <begin position="340"/>
        <end position="349"/>
    </location>
</feature>
<feature type="region of interest" description="Disordered" evidence="1">
    <location>
        <begin position="436"/>
        <end position="465"/>
    </location>
</feature>
<feature type="domain" description="Fibronectin type-III" evidence="3">
    <location>
        <begin position="94"/>
        <end position="184"/>
    </location>
</feature>
<dbReference type="InterPro" id="IPR013783">
    <property type="entry name" value="Ig-like_fold"/>
</dbReference>
<dbReference type="CDD" id="cd00063">
    <property type="entry name" value="FN3"/>
    <property type="match status" value="1"/>
</dbReference>
<organism evidence="4 5">
    <name type="scientific">Zasmidium cellare</name>
    <name type="common">Wine cellar mold</name>
    <name type="synonym">Racodium cellare</name>
    <dbReference type="NCBI Taxonomy" id="395010"/>
    <lineage>
        <taxon>Eukaryota</taxon>
        <taxon>Fungi</taxon>
        <taxon>Dikarya</taxon>
        <taxon>Ascomycota</taxon>
        <taxon>Pezizomycotina</taxon>
        <taxon>Dothideomycetes</taxon>
        <taxon>Dothideomycetidae</taxon>
        <taxon>Mycosphaerellales</taxon>
        <taxon>Mycosphaerellaceae</taxon>
        <taxon>Zasmidium</taxon>
    </lineage>
</organism>
<feature type="compositionally biased region" description="Polar residues" evidence="1">
    <location>
        <begin position="1004"/>
        <end position="1032"/>
    </location>
</feature>
<dbReference type="InterPro" id="IPR003961">
    <property type="entry name" value="FN3_dom"/>
</dbReference>
<feature type="compositionally biased region" description="Polar residues" evidence="1">
    <location>
        <begin position="1135"/>
        <end position="1146"/>
    </location>
</feature>
<dbReference type="PROSITE" id="PS50853">
    <property type="entry name" value="FN3"/>
    <property type="match status" value="1"/>
</dbReference>
<feature type="compositionally biased region" description="Low complexity" evidence="1">
    <location>
        <begin position="664"/>
        <end position="681"/>
    </location>
</feature>
<evidence type="ECO:0000313" key="5">
    <source>
        <dbReference type="Proteomes" id="UP001305779"/>
    </source>
</evidence>
<evidence type="ECO:0000313" key="4">
    <source>
        <dbReference type="EMBL" id="KAK4503440.1"/>
    </source>
</evidence>
<feature type="compositionally biased region" description="Polar residues" evidence="1">
    <location>
        <begin position="707"/>
        <end position="716"/>
    </location>
</feature>
<accession>A0ABR0EQB9</accession>
<sequence length="1158" mass="125914">MAAHNSVKPRRPALFANAQSTESSANAFDAARLSLLDPVWLSRCATMLQTLAVPFAFYFKPVIVFIAMSWLFYRAYQVLNKPLEELAGLLGFDIPSEPIIDLASIKADGAIVHISLPEKQKPKTSMKFEIHLNGTVIDTLSIHETAATITGLQPEGFYVVRVSLVNNVEFSSRSAPIRFRTKPAASNDFFVISADGHETDHDATHEAVPRVRPFRGLKDIAPASPDTIPMTREGSSAGLGVKRTLTGGRRPSPVSIPSDKHDPPLDEGEPPEGAETIQQLTEKLDAIRRETDDAEKQAKEEDEEEMRQKDELIKERDGLKSEAMEKERASRNLKREVNTLERQNTAAQNERTKHERLLLQKKQERQKLKDDLIRWEREVEEYKVAVEKIRQEKEDEAGKATEKRDELQNKHSEETAAVKALDDEIREKSAEIKKLERVMRNNSPGTSDQHEPNLVQQLQQDAEEKRQWEIQYGQMQQQYAMTVQKLEQAKRFYGEQAAYLDTLRARRRQEEAAQYTSPPATQERVPRRGDSQRSRRAQSGHSSSDSPRMTGFPITSGAFGPSMTSTASMFPSAPFLNIHNGMTISGPTDEIAMTEEEKEKMTGGAPMSPGAGADLLPADLFGDGDKLSSDFIAPLPGLGQLPGLPGIPGPPTSQLAQEYTGQGPASPVSASSRSPSVFASPQASQQNLANIGSPEHVKDTDGKSIRSVRSNRATSNGGAGSRFSGMFGIKQRAKTTSADDGLALGKAQSHSMPRQDQGIPGIDSNTRKRNSSISGAVVGGFGNDGSFDAQPPAASSSRRSRAFNLFSSKDKSDGWPSAFTPFGRRPTSPRPVSTHSNELPRPSFDSSRWGVDTWPSQDAASGARSSPLAFGAGWNAPQQSRVFGSRHPSRRPSAQYGASGPPEDILEDDDSDTSDSLRAARLGAIGTKPPPGSKKAEKAAIVDDTNKLNPNAKDFKSFFSSMKLSKLKEGGTSSTSGTPNPDKGEFDESPPNSRKSKDTRDTRSMTTIESSIAESSRNSQDLARTPSYTNSDAAAPSPLLGGSSAGKESFMQKLSRKSSSGKFALPTFKREKSKLDSPASIPTSAPPTTEEEDGELSASVSSLPPRESREGQRGSGRNWSNVLKLGGSMKKKGNETPSLSGMSMTTDEGEEGEGEKTQ</sequence>
<dbReference type="EMBL" id="JAXOVC010000003">
    <property type="protein sequence ID" value="KAK4503440.1"/>
    <property type="molecule type" value="Genomic_DNA"/>
</dbReference>
<evidence type="ECO:0000256" key="2">
    <source>
        <dbReference type="SAM" id="Phobius"/>
    </source>
</evidence>
<keyword evidence="5" id="KW-1185">Reference proteome</keyword>
<dbReference type="Proteomes" id="UP001305779">
    <property type="component" value="Unassembled WGS sequence"/>
</dbReference>
<name>A0ABR0EQB9_ZASCE</name>
<dbReference type="Gene3D" id="2.60.40.10">
    <property type="entry name" value="Immunoglobulins"/>
    <property type="match status" value="1"/>
</dbReference>
<feature type="compositionally biased region" description="Basic and acidic residues" evidence="1">
    <location>
        <begin position="695"/>
        <end position="704"/>
    </location>
</feature>
<comment type="caution">
    <text evidence="4">The sequence shown here is derived from an EMBL/GenBank/DDBJ whole genome shotgun (WGS) entry which is preliminary data.</text>
</comment>
<feature type="region of interest" description="Disordered" evidence="1">
    <location>
        <begin position="642"/>
        <end position="953"/>
    </location>
</feature>